<evidence type="ECO:0000313" key="2">
    <source>
        <dbReference type="Proteomes" id="UP000178870"/>
    </source>
</evidence>
<sequence length="394" mass="45475">MGRKIEFDTSRPSYDIYRPEVFAQIIKATHLPDVDSLEKLVGKNNTGLSTLLESQRRYAAIFHIIPGLDQMDDFQTEIRLSSRCEIPISDISIWYGIKEKIKFEFYPWAQHASKGDVDSYDLALKKMEDFIDLRWNGSVSGLLYRALRYQKLLPKIIANEQRYNRFTAFPEGMERMMQKNIFEDDENEEESINTSLGFSKNSYRSIFEGIPLNYIPNIIASLPNQLYIDISLWRLGYQNTDLSEEGLCNQIHPLAQNLTVGQKIEFVRDHAKKAKKYLIKAISLQDYGGYPTFDFVDLTGRIVKPLPYFYKSGIMINTGGIREKILLIRNELNERNPKFKALTKRQREVLQLLSETDGRGTLVYTNKQVAAVWGINEAVIQICAQTALKRLNTN</sequence>
<name>A0A1F7Z0X6_9BACT</name>
<proteinExistence type="predicted"/>
<dbReference type="Proteomes" id="UP000178870">
    <property type="component" value="Unassembled WGS sequence"/>
</dbReference>
<dbReference type="AlphaFoldDB" id="A0A1F7Z0X6"/>
<comment type="caution">
    <text evidence="1">The sequence shown here is derived from an EMBL/GenBank/DDBJ whole genome shotgun (WGS) entry which is preliminary data.</text>
</comment>
<organism evidence="1 2">
    <name type="scientific">Candidatus Woesebacteria bacterium RIFCSPHIGHO2_01_FULL_44_21</name>
    <dbReference type="NCBI Taxonomy" id="1802503"/>
    <lineage>
        <taxon>Bacteria</taxon>
        <taxon>Candidatus Woeseibacteriota</taxon>
    </lineage>
</organism>
<evidence type="ECO:0000313" key="1">
    <source>
        <dbReference type="EMBL" id="OGM33231.1"/>
    </source>
</evidence>
<protein>
    <submittedName>
        <fullName evidence="1">Uncharacterized protein</fullName>
    </submittedName>
</protein>
<reference evidence="1 2" key="1">
    <citation type="journal article" date="2016" name="Nat. Commun.">
        <title>Thousands of microbial genomes shed light on interconnected biogeochemical processes in an aquifer system.</title>
        <authorList>
            <person name="Anantharaman K."/>
            <person name="Brown C.T."/>
            <person name="Hug L.A."/>
            <person name="Sharon I."/>
            <person name="Castelle C.J."/>
            <person name="Probst A.J."/>
            <person name="Thomas B.C."/>
            <person name="Singh A."/>
            <person name="Wilkins M.J."/>
            <person name="Karaoz U."/>
            <person name="Brodie E.L."/>
            <person name="Williams K.H."/>
            <person name="Hubbard S.S."/>
            <person name="Banfield J.F."/>
        </authorList>
    </citation>
    <scope>NUCLEOTIDE SEQUENCE [LARGE SCALE GENOMIC DNA]</scope>
</reference>
<gene>
    <name evidence="1" type="ORF">A2803_00050</name>
</gene>
<accession>A0A1F7Z0X6</accession>
<dbReference type="EMBL" id="MGGP01000005">
    <property type="protein sequence ID" value="OGM33231.1"/>
    <property type="molecule type" value="Genomic_DNA"/>
</dbReference>